<dbReference type="PANTHER" id="PTHR11161">
    <property type="entry name" value="O-ACYLTRANSFERASE"/>
    <property type="match status" value="1"/>
</dbReference>
<dbReference type="PANTHER" id="PTHR11161:SF72">
    <property type="entry name" value="FI21449P1"/>
    <property type="match status" value="1"/>
</dbReference>
<comment type="caution">
    <text evidence="3">The sequence shown here is derived from an EMBL/GenBank/DDBJ whole genome shotgun (WGS) entry which is preliminary data.</text>
</comment>
<name>A0ABD2P4E7_9CUCU</name>
<dbReference type="InterPro" id="IPR052728">
    <property type="entry name" value="O2_lipid_transport_reg"/>
</dbReference>
<feature type="transmembrane region" description="Helical" evidence="1">
    <location>
        <begin position="224"/>
        <end position="246"/>
    </location>
</feature>
<sequence length="357" mass="41183">MHFMEICLHFAKPRICGKRLNRYFRLLPVLAILVAALRSNVAHDLISYTNEDIMKREVDICRDYWWKNILFIQNIYEPDKICSSVTWYLATDYQLYLLTLGIFYISHKLKTNVKYLISLVVITTVATQVAIITNTDFQGFLRLVPKTANLEDMIVSKAFTLSYIPIWCNTITYMIGILFGTIYCNHKGEKIFNDNMKKIAWFFGFFGLPILAVFITSFQYDTRFFELLVSILARPMFGLGIGIGILGMASKTGGLVKMICESEILVFLANFCYCVYIFHYAFVFLRILGEDKLVELSIFYIAKYTLIDYTLSFSFGALMYMAVEHPFIQLQKMVFPQVTTKKLNFNGLPKSSISTVS</sequence>
<dbReference type="AlphaFoldDB" id="A0ABD2P4E7"/>
<feature type="domain" description="Acyltransferase 3" evidence="2">
    <location>
        <begin position="17"/>
        <end position="284"/>
    </location>
</feature>
<evidence type="ECO:0000313" key="4">
    <source>
        <dbReference type="Proteomes" id="UP001516400"/>
    </source>
</evidence>
<keyword evidence="1" id="KW-1133">Transmembrane helix</keyword>
<dbReference type="InterPro" id="IPR002656">
    <property type="entry name" value="Acyl_transf_3_dom"/>
</dbReference>
<evidence type="ECO:0000313" key="3">
    <source>
        <dbReference type="EMBL" id="KAL3285844.1"/>
    </source>
</evidence>
<feature type="transmembrane region" description="Helical" evidence="1">
    <location>
        <begin position="199"/>
        <end position="218"/>
    </location>
</feature>
<gene>
    <name evidence="3" type="ORF">HHI36_000364</name>
</gene>
<organism evidence="3 4">
    <name type="scientific">Cryptolaemus montrouzieri</name>
    <dbReference type="NCBI Taxonomy" id="559131"/>
    <lineage>
        <taxon>Eukaryota</taxon>
        <taxon>Metazoa</taxon>
        <taxon>Ecdysozoa</taxon>
        <taxon>Arthropoda</taxon>
        <taxon>Hexapoda</taxon>
        <taxon>Insecta</taxon>
        <taxon>Pterygota</taxon>
        <taxon>Neoptera</taxon>
        <taxon>Endopterygota</taxon>
        <taxon>Coleoptera</taxon>
        <taxon>Polyphaga</taxon>
        <taxon>Cucujiformia</taxon>
        <taxon>Coccinelloidea</taxon>
        <taxon>Coccinellidae</taxon>
        <taxon>Scymninae</taxon>
        <taxon>Scymnini</taxon>
        <taxon>Cryptolaemus</taxon>
    </lineage>
</organism>
<keyword evidence="4" id="KW-1185">Reference proteome</keyword>
<dbReference type="Pfam" id="PF01757">
    <property type="entry name" value="Acyl_transf_3"/>
    <property type="match status" value="1"/>
</dbReference>
<keyword evidence="1" id="KW-0812">Transmembrane</keyword>
<feature type="transmembrane region" description="Helical" evidence="1">
    <location>
        <begin position="267"/>
        <end position="289"/>
    </location>
</feature>
<proteinExistence type="predicted"/>
<protein>
    <recommendedName>
        <fullName evidence="2">Acyltransferase 3 domain-containing protein</fullName>
    </recommendedName>
</protein>
<feature type="transmembrane region" description="Helical" evidence="1">
    <location>
        <begin position="301"/>
        <end position="323"/>
    </location>
</feature>
<evidence type="ECO:0000259" key="2">
    <source>
        <dbReference type="Pfam" id="PF01757"/>
    </source>
</evidence>
<keyword evidence="1" id="KW-0472">Membrane</keyword>
<feature type="transmembrane region" description="Helical" evidence="1">
    <location>
        <begin position="153"/>
        <end position="179"/>
    </location>
</feature>
<reference evidence="3 4" key="1">
    <citation type="journal article" date="2021" name="BMC Biol.">
        <title>Horizontally acquired antibacterial genes associated with adaptive radiation of ladybird beetles.</title>
        <authorList>
            <person name="Li H.S."/>
            <person name="Tang X.F."/>
            <person name="Huang Y.H."/>
            <person name="Xu Z.Y."/>
            <person name="Chen M.L."/>
            <person name="Du X.Y."/>
            <person name="Qiu B.Y."/>
            <person name="Chen P.T."/>
            <person name="Zhang W."/>
            <person name="Slipinski A."/>
            <person name="Escalona H.E."/>
            <person name="Waterhouse R.M."/>
            <person name="Zwick A."/>
            <person name="Pang H."/>
        </authorList>
    </citation>
    <scope>NUCLEOTIDE SEQUENCE [LARGE SCALE GENOMIC DNA]</scope>
    <source>
        <strain evidence="3">SYSU2018</strain>
    </source>
</reference>
<feature type="transmembrane region" description="Helical" evidence="1">
    <location>
        <begin position="85"/>
        <end position="106"/>
    </location>
</feature>
<dbReference type="EMBL" id="JABFTP020000185">
    <property type="protein sequence ID" value="KAL3285844.1"/>
    <property type="molecule type" value="Genomic_DNA"/>
</dbReference>
<accession>A0ABD2P4E7</accession>
<evidence type="ECO:0000256" key="1">
    <source>
        <dbReference type="SAM" id="Phobius"/>
    </source>
</evidence>
<feature type="transmembrane region" description="Helical" evidence="1">
    <location>
        <begin position="113"/>
        <end position="133"/>
    </location>
</feature>
<dbReference type="Proteomes" id="UP001516400">
    <property type="component" value="Unassembled WGS sequence"/>
</dbReference>